<keyword evidence="2" id="KW-0812">Transmembrane</keyword>
<name>A0ABM3C7R5_DROKI</name>
<evidence type="ECO:0000256" key="1">
    <source>
        <dbReference type="SAM" id="MobiDB-lite"/>
    </source>
</evidence>
<feature type="region of interest" description="Disordered" evidence="1">
    <location>
        <begin position="493"/>
        <end position="529"/>
    </location>
</feature>
<feature type="compositionally biased region" description="Gly residues" evidence="1">
    <location>
        <begin position="83"/>
        <end position="99"/>
    </location>
</feature>
<evidence type="ECO:0000313" key="3">
    <source>
        <dbReference type="Proteomes" id="UP001652661"/>
    </source>
</evidence>
<keyword evidence="3" id="KW-1185">Reference proteome</keyword>
<protein>
    <submittedName>
        <fullName evidence="4">Uncharacterized protein s-cup isoform X1</fullName>
    </submittedName>
</protein>
<feature type="compositionally biased region" description="Low complexity" evidence="1">
    <location>
        <begin position="268"/>
        <end position="277"/>
    </location>
</feature>
<reference evidence="3" key="1">
    <citation type="submission" date="2025-05" db="UniProtKB">
        <authorList>
            <consortium name="RefSeq"/>
        </authorList>
    </citation>
    <scope>NUCLEOTIDE SEQUENCE [LARGE SCALE GENOMIC DNA]</scope>
    <source>
        <strain evidence="3">14028-0561.14</strain>
    </source>
</reference>
<evidence type="ECO:0000313" key="4">
    <source>
        <dbReference type="RefSeq" id="XP_041632870.1"/>
    </source>
</evidence>
<dbReference type="RefSeq" id="XP_041632870.1">
    <property type="nucleotide sequence ID" value="XM_041776936.2"/>
</dbReference>
<feature type="transmembrane region" description="Helical" evidence="2">
    <location>
        <begin position="115"/>
        <end position="136"/>
    </location>
</feature>
<feature type="compositionally biased region" description="Low complexity" evidence="1">
    <location>
        <begin position="22"/>
        <end position="41"/>
    </location>
</feature>
<feature type="region of interest" description="Disordered" evidence="1">
    <location>
        <begin position="13"/>
        <end position="61"/>
    </location>
</feature>
<proteinExistence type="predicted"/>
<gene>
    <name evidence="4" type="primary">s-cup</name>
</gene>
<dbReference type="GeneID" id="121502890"/>
<feature type="region of interest" description="Disordered" evidence="1">
    <location>
        <begin position="413"/>
        <end position="480"/>
    </location>
</feature>
<feature type="region of interest" description="Disordered" evidence="1">
    <location>
        <begin position="253"/>
        <end position="277"/>
    </location>
</feature>
<feature type="region of interest" description="Disordered" evidence="1">
    <location>
        <begin position="78"/>
        <end position="99"/>
    </location>
</feature>
<evidence type="ECO:0000256" key="2">
    <source>
        <dbReference type="SAM" id="Phobius"/>
    </source>
</evidence>
<organism evidence="3 4">
    <name type="scientific">Drosophila kikkawai</name>
    <name type="common">Fruit fly</name>
    <dbReference type="NCBI Taxonomy" id="30033"/>
    <lineage>
        <taxon>Eukaryota</taxon>
        <taxon>Metazoa</taxon>
        <taxon>Ecdysozoa</taxon>
        <taxon>Arthropoda</taxon>
        <taxon>Hexapoda</taxon>
        <taxon>Insecta</taxon>
        <taxon>Pterygota</taxon>
        <taxon>Neoptera</taxon>
        <taxon>Endopterygota</taxon>
        <taxon>Diptera</taxon>
        <taxon>Brachycera</taxon>
        <taxon>Muscomorpha</taxon>
        <taxon>Ephydroidea</taxon>
        <taxon>Drosophilidae</taxon>
        <taxon>Drosophila</taxon>
        <taxon>Sophophora</taxon>
    </lineage>
</organism>
<sequence length="566" mass="59980">MSLKHYATKAGAGAPMAFGHNQTIPTTSVATTTPGVSTSSGSEEEELLQQQQQSQEHISSSSSITTFTTYYTSGLGQYHQQRGGQGSVSSSGGGGGGGPGGPQTYANVVNGNVNLLLGGAMLSLVTTILCVVCYCCHRNIKKRTEAAYRQQQHQWLEGDPNMEIYSVEQCYETSGLFLGDSTDGLSAVPALHHEPPPSYDAVVLHEQQLHQQQLEQQQHQQLQLQLQQQQQLLMQRVSPPPGYRSSLDLNYQHQQQHPGAGGSRGTPDGSVDAVASGSAGGGVGGGGNGLLVNKQLQLALNAQSCCSLQRAEVESMWNAAAAAVAARSGNCLEMEALQPAAAPPPPSLPLALQVRKPVQNIRLNTFGRRYLQQSHQHSATHYRRGCPLCGKFRYEIEAEDEPLTALSVESGLNMSGRREEEEENPPSCPCPSDCDNGNHMAAGDAQQDEENGNVEAAATLEAAPSNERTSSSPPLTAVNDENDNAAATSATLDTTAAAATSDREAATSTGGEQAAGNHQRAEQDEDEDLNTINENGIISLDMSKIIDRSGLPTYEGALKLESSGYV</sequence>
<feature type="compositionally biased region" description="Low complexity" evidence="1">
    <location>
        <begin position="48"/>
        <end position="61"/>
    </location>
</feature>
<keyword evidence="2" id="KW-0472">Membrane</keyword>
<keyword evidence="2" id="KW-1133">Transmembrane helix</keyword>
<reference evidence="4" key="2">
    <citation type="submission" date="2025-08" db="UniProtKB">
        <authorList>
            <consortium name="RefSeq"/>
        </authorList>
    </citation>
    <scope>IDENTIFICATION</scope>
    <source>
        <strain evidence="4">14028-0561.14</strain>
        <tissue evidence="4">Whole fly</tissue>
    </source>
</reference>
<dbReference type="Proteomes" id="UP001652661">
    <property type="component" value="Chromosome 2R"/>
</dbReference>
<accession>A0ABM3C7R5</accession>